<proteinExistence type="inferred from homology"/>
<evidence type="ECO:0000256" key="1">
    <source>
        <dbReference type="ARBA" id="ARBA00022714"/>
    </source>
</evidence>
<evidence type="ECO:0000313" key="9">
    <source>
        <dbReference type="Proteomes" id="UP000638560"/>
    </source>
</evidence>
<dbReference type="Pfam" id="PF00355">
    <property type="entry name" value="Rieske"/>
    <property type="match status" value="1"/>
</dbReference>
<dbReference type="PANTHER" id="PTHR21496">
    <property type="entry name" value="FERREDOXIN-RELATED"/>
    <property type="match status" value="1"/>
</dbReference>
<keyword evidence="2" id="KW-0479">Metal-binding</keyword>
<comment type="caution">
    <text evidence="8">The sequence shown here is derived from an EMBL/GenBank/DDBJ whole genome shotgun (WGS) entry which is preliminary data.</text>
</comment>
<dbReference type="InterPro" id="IPR019251">
    <property type="entry name" value="DUF2231_TM"/>
</dbReference>
<comment type="similarity">
    <text evidence="6">Belongs to the bacterial ring-hydroxylating dioxygenase ferredoxin component family.</text>
</comment>
<evidence type="ECO:0000256" key="3">
    <source>
        <dbReference type="ARBA" id="ARBA00023004"/>
    </source>
</evidence>
<dbReference type="InterPro" id="IPR036922">
    <property type="entry name" value="Rieske_2Fe-2S_sf"/>
</dbReference>
<dbReference type="Gene3D" id="2.102.10.10">
    <property type="entry name" value="Rieske [2Fe-2S] iron-sulphur domain"/>
    <property type="match status" value="1"/>
</dbReference>
<evidence type="ECO:0000256" key="4">
    <source>
        <dbReference type="ARBA" id="ARBA00023014"/>
    </source>
</evidence>
<evidence type="ECO:0000256" key="5">
    <source>
        <dbReference type="ARBA" id="ARBA00034078"/>
    </source>
</evidence>
<evidence type="ECO:0000256" key="2">
    <source>
        <dbReference type="ARBA" id="ARBA00022723"/>
    </source>
</evidence>
<feature type="domain" description="Rieske" evidence="7">
    <location>
        <begin position="180"/>
        <end position="280"/>
    </location>
</feature>
<dbReference type="CDD" id="cd03467">
    <property type="entry name" value="Rieske"/>
    <property type="match status" value="1"/>
</dbReference>
<reference evidence="8 9" key="1">
    <citation type="submission" date="2020-11" db="EMBL/GenBank/DDBJ databases">
        <title>A novel isolate from a Black sea contaminated sediment with potential to produce alkanes: Plantactinospora alkalitolerans sp. nov.</title>
        <authorList>
            <person name="Carro L."/>
            <person name="Veyisoglu A."/>
            <person name="Guven K."/>
            <person name="Schumann P."/>
            <person name="Klenk H.-P."/>
            <person name="Sahin N."/>
        </authorList>
    </citation>
    <scope>NUCLEOTIDE SEQUENCE [LARGE SCALE GENOMIC DNA]</scope>
    <source>
        <strain evidence="8 9">S1510</strain>
    </source>
</reference>
<dbReference type="Proteomes" id="UP000638560">
    <property type="component" value="Unassembled WGS sequence"/>
</dbReference>
<name>A0ABS0GQI2_9ACTN</name>
<evidence type="ECO:0000259" key="7">
    <source>
        <dbReference type="PROSITE" id="PS51296"/>
    </source>
</evidence>
<keyword evidence="3" id="KW-0408">Iron</keyword>
<keyword evidence="4" id="KW-0411">Iron-sulfur</keyword>
<protein>
    <submittedName>
        <fullName evidence="8">Rieske (2Fe-2S) protein</fullName>
    </submittedName>
</protein>
<evidence type="ECO:0000256" key="6">
    <source>
        <dbReference type="ARBA" id="ARBA00038001"/>
    </source>
</evidence>
<sequence>MRAFLTRLEQAAALDRVANRMQHVVAGAIRPQWARDLLHGVWLGHPLHPALVQVPVGAWVCTAILDLLPGQRRAATTLVAVGTASALPAAIAGWNDWASLSREQQRVGLVHAAANGAGILLYAGSLAARLSGRHGIGRTLGFAGLTAVSGGAFLGGHLAYKQAAGVNQGVPDLRRIEEGWHPVADLDALPERTLLTRRIDEIAVVVYRDGDDVSVMLERCAHQSGPLGAGEVTTVDGRTCVKCPWHGSTFELGGGEVVHGPAGTDQQVLPTRVVGGILQTRLP</sequence>
<dbReference type="SUPFAM" id="SSF50022">
    <property type="entry name" value="ISP domain"/>
    <property type="match status" value="1"/>
</dbReference>
<dbReference type="InterPro" id="IPR017941">
    <property type="entry name" value="Rieske_2Fe-2S"/>
</dbReference>
<dbReference type="RefSeq" id="WP_196200116.1">
    <property type="nucleotide sequence ID" value="NZ_JADPUN010000076.1"/>
</dbReference>
<gene>
    <name evidence="8" type="ORF">I0C86_05610</name>
</gene>
<comment type="cofactor">
    <cofactor evidence="5">
        <name>[2Fe-2S] cluster</name>
        <dbReference type="ChEBI" id="CHEBI:190135"/>
    </cofactor>
</comment>
<dbReference type="PROSITE" id="PS51296">
    <property type="entry name" value="RIESKE"/>
    <property type="match status" value="1"/>
</dbReference>
<accession>A0ABS0GQI2</accession>
<organism evidence="8 9">
    <name type="scientific">Plantactinospora alkalitolerans</name>
    <dbReference type="NCBI Taxonomy" id="2789879"/>
    <lineage>
        <taxon>Bacteria</taxon>
        <taxon>Bacillati</taxon>
        <taxon>Actinomycetota</taxon>
        <taxon>Actinomycetes</taxon>
        <taxon>Micromonosporales</taxon>
        <taxon>Micromonosporaceae</taxon>
        <taxon>Plantactinospora</taxon>
    </lineage>
</organism>
<evidence type="ECO:0000313" key="8">
    <source>
        <dbReference type="EMBL" id="MBF9128467.1"/>
    </source>
</evidence>
<dbReference type="Pfam" id="PF09990">
    <property type="entry name" value="DUF2231"/>
    <property type="match status" value="1"/>
</dbReference>
<keyword evidence="9" id="KW-1185">Reference proteome</keyword>
<keyword evidence="1" id="KW-0001">2Fe-2S</keyword>
<dbReference type="EMBL" id="JADPUN010000076">
    <property type="protein sequence ID" value="MBF9128467.1"/>
    <property type="molecule type" value="Genomic_DNA"/>
</dbReference>
<dbReference type="PANTHER" id="PTHR21496:SF0">
    <property type="entry name" value="RIESKE DOMAIN-CONTAINING PROTEIN"/>
    <property type="match status" value="1"/>
</dbReference>